<evidence type="ECO:0000313" key="3">
    <source>
        <dbReference type="Proteomes" id="UP000006000"/>
    </source>
</evidence>
<proteinExistence type="predicted"/>
<dbReference type="STRING" id="411463.EUBVEN_01588"/>
<name>A5Z7A5_9FIRM</name>
<evidence type="ECO:0000313" key="2">
    <source>
        <dbReference type="EMBL" id="EDM51261.1"/>
    </source>
</evidence>
<feature type="transmembrane region" description="Helical" evidence="1">
    <location>
        <begin position="81"/>
        <end position="99"/>
    </location>
</feature>
<gene>
    <name evidence="2" type="ORF">EUBVEN_01588</name>
</gene>
<protein>
    <submittedName>
        <fullName evidence="2">Uncharacterized protein</fullName>
    </submittedName>
</protein>
<keyword evidence="1" id="KW-1133">Transmembrane helix</keyword>
<feature type="transmembrane region" description="Helical" evidence="1">
    <location>
        <begin position="20"/>
        <end position="39"/>
    </location>
</feature>
<keyword evidence="1" id="KW-0472">Membrane</keyword>
<dbReference type="EMBL" id="AAVL02000034">
    <property type="protein sequence ID" value="EDM51261.1"/>
    <property type="molecule type" value="Genomic_DNA"/>
</dbReference>
<reference evidence="2 3" key="1">
    <citation type="submission" date="2007-03" db="EMBL/GenBank/DDBJ databases">
        <authorList>
            <person name="Fulton L."/>
            <person name="Clifton S."/>
            <person name="Fulton B."/>
            <person name="Xu J."/>
            <person name="Minx P."/>
            <person name="Pepin K.H."/>
            <person name="Johnson M."/>
            <person name="Thiruvilangam P."/>
            <person name="Bhonagiri V."/>
            <person name="Nash W.E."/>
            <person name="Mardis E.R."/>
            <person name="Wilson R.K."/>
        </authorList>
    </citation>
    <scope>NUCLEOTIDE SEQUENCE [LARGE SCALE GENOMIC DNA]</scope>
    <source>
        <strain evidence="2 3">ATCC 27560</strain>
    </source>
</reference>
<dbReference type="AlphaFoldDB" id="A5Z7A5"/>
<feature type="transmembrane region" description="Helical" evidence="1">
    <location>
        <begin position="134"/>
        <end position="155"/>
    </location>
</feature>
<sequence length="297" mass="34868">MLNYMNKAKEVYMKKRALSIYWSLNIVLIFFIYCKFTPISNQFTSAIFDNVIINYLIIIFNILIGKYVYDKINGEYSKLNFEILFNCVLAIICICSVVVDYTISFRWSIVQVVISICLYLICYFVVMKISIQKYLMILLIFSLLSTILIGEAQYIQAFNQSSEKKIYSFEDESIYKQYKRLYKTFEEMPPYTVLDYSEDSVYVQDLTTGQTEYYSFDTKKEQEDFIGNHTMGIDVKVPQLGTDVSFDDNDNQVFYRSSFSETDIIERMKKTSSFYFSGLMGMVLIISLAGYLYEKNK</sequence>
<reference evidence="2 3" key="2">
    <citation type="submission" date="2007-04" db="EMBL/GenBank/DDBJ databases">
        <title>Draft genome sequence of Eubacterium ventriosum (ATCC 27560).</title>
        <authorList>
            <person name="Sudarsanam P."/>
            <person name="Ley R."/>
            <person name="Guruge J."/>
            <person name="Turnbaugh P.J."/>
            <person name="Mahowald M."/>
            <person name="Liep D."/>
            <person name="Gordon J."/>
        </authorList>
    </citation>
    <scope>NUCLEOTIDE SEQUENCE [LARGE SCALE GENOMIC DNA]</scope>
    <source>
        <strain evidence="2 3">ATCC 27560</strain>
    </source>
</reference>
<feature type="transmembrane region" description="Helical" evidence="1">
    <location>
        <begin position="274"/>
        <end position="293"/>
    </location>
</feature>
<feature type="transmembrane region" description="Helical" evidence="1">
    <location>
        <begin position="105"/>
        <end position="127"/>
    </location>
</feature>
<organism evidence="2 3">
    <name type="scientific">Eubacterium ventriosum ATCC 27560</name>
    <dbReference type="NCBI Taxonomy" id="411463"/>
    <lineage>
        <taxon>Bacteria</taxon>
        <taxon>Bacillati</taxon>
        <taxon>Bacillota</taxon>
        <taxon>Clostridia</taxon>
        <taxon>Eubacteriales</taxon>
        <taxon>Eubacteriaceae</taxon>
        <taxon>Eubacterium</taxon>
    </lineage>
</organism>
<dbReference type="HOGENOM" id="CLU_936102_0_0_9"/>
<keyword evidence="1" id="KW-0812">Transmembrane</keyword>
<comment type="caution">
    <text evidence="2">The sequence shown here is derived from an EMBL/GenBank/DDBJ whole genome shotgun (WGS) entry which is preliminary data.</text>
</comment>
<evidence type="ECO:0000256" key="1">
    <source>
        <dbReference type="SAM" id="Phobius"/>
    </source>
</evidence>
<feature type="transmembrane region" description="Helical" evidence="1">
    <location>
        <begin position="51"/>
        <end position="69"/>
    </location>
</feature>
<accession>A5Z7A5</accession>
<dbReference type="Proteomes" id="UP000006000">
    <property type="component" value="Unassembled WGS sequence"/>
</dbReference>